<dbReference type="AlphaFoldDB" id="A0A367LRD1"/>
<reference evidence="2 3" key="1">
    <citation type="journal article" date="2015" name="BMC Genomics">
        <title>Insights from the genome of Ophiocordyceps polyrhachis-furcata to pathogenicity and host specificity in insect fungi.</title>
        <authorList>
            <person name="Wichadakul D."/>
            <person name="Kobmoo N."/>
            <person name="Ingsriswang S."/>
            <person name="Tangphatsornruang S."/>
            <person name="Chantasingh D."/>
            <person name="Luangsa-ard J.J."/>
            <person name="Eurwilaichitr L."/>
        </authorList>
    </citation>
    <scope>NUCLEOTIDE SEQUENCE [LARGE SCALE GENOMIC DNA]</scope>
    <source>
        <strain evidence="2 3">BCC 54312</strain>
    </source>
</reference>
<dbReference type="OrthoDB" id="41532at2759"/>
<dbReference type="GO" id="GO:0016747">
    <property type="term" value="F:acyltransferase activity, transferring groups other than amino-acyl groups"/>
    <property type="evidence" value="ECO:0007669"/>
    <property type="project" value="InterPro"/>
</dbReference>
<feature type="domain" description="N-acetyltransferase" evidence="1">
    <location>
        <begin position="9"/>
        <end position="170"/>
    </location>
</feature>
<accession>A0A367LRD1</accession>
<dbReference type="PROSITE" id="PS51186">
    <property type="entry name" value="GNAT"/>
    <property type="match status" value="1"/>
</dbReference>
<dbReference type="PANTHER" id="PTHR43305">
    <property type="entry name" value="FAMILY N-ACETYLTRANSFERASE, PUTATIVE (AFU_ORTHOLOGUE AFUA_2G01380)-RELATED"/>
    <property type="match status" value="1"/>
</dbReference>
<dbReference type="SUPFAM" id="SSF55729">
    <property type="entry name" value="Acyl-CoA N-acyltransferases (Nat)"/>
    <property type="match status" value="1"/>
</dbReference>
<dbReference type="STRING" id="1330021.A0A367LRD1"/>
<dbReference type="Proteomes" id="UP000253664">
    <property type="component" value="Unassembled WGS sequence"/>
</dbReference>
<dbReference type="InterPro" id="IPR000182">
    <property type="entry name" value="GNAT_dom"/>
</dbReference>
<name>A0A367LRD1_9HYPO</name>
<dbReference type="Gene3D" id="3.40.630.30">
    <property type="match status" value="1"/>
</dbReference>
<dbReference type="EMBL" id="LKCN02000001">
    <property type="protein sequence ID" value="RCI16978.1"/>
    <property type="molecule type" value="Genomic_DNA"/>
</dbReference>
<dbReference type="InterPro" id="IPR052777">
    <property type="entry name" value="Acetyltransferase_Enz"/>
</dbReference>
<protein>
    <recommendedName>
        <fullName evidence="1">N-acetyltransferase domain-containing protein</fullName>
    </recommendedName>
</protein>
<comment type="caution">
    <text evidence="2">The sequence shown here is derived from an EMBL/GenBank/DDBJ whole genome shotgun (WGS) entry which is preliminary data.</text>
</comment>
<gene>
    <name evidence="2" type="ORF">L249_3071</name>
</gene>
<keyword evidence="3" id="KW-1185">Reference proteome</keyword>
<proteinExistence type="predicted"/>
<evidence type="ECO:0000259" key="1">
    <source>
        <dbReference type="PROSITE" id="PS51186"/>
    </source>
</evidence>
<sequence length="174" mass="19238">MTTTAAHSLRIRPAKWPDDLEAIRACFNAYVNWLGEDLSFQGYANELNTLPGLYAPPAGALLLAVDAVSHDRVLGCVAVRPLEPGPGRRRACEMKRLFVWPEVRGRGISRALVRHVVRTAEEAGYHEMLLDTLPRMSAAIGLYTSEGFVPTEPYYHNPLGGTIYMAKRLGCLDT</sequence>
<organism evidence="2 3">
    <name type="scientific">Ophiocordyceps polyrhachis-furcata BCC 54312</name>
    <dbReference type="NCBI Taxonomy" id="1330021"/>
    <lineage>
        <taxon>Eukaryota</taxon>
        <taxon>Fungi</taxon>
        <taxon>Dikarya</taxon>
        <taxon>Ascomycota</taxon>
        <taxon>Pezizomycotina</taxon>
        <taxon>Sordariomycetes</taxon>
        <taxon>Hypocreomycetidae</taxon>
        <taxon>Hypocreales</taxon>
        <taxon>Ophiocordycipitaceae</taxon>
        <taxon>Ophiocordyceps</taxon>
    </lineage>
</organism>
<dbReference type="PANTHER" id="PTHR43305:SF1">
    <property type="entry name" value="FAMILY N-ACETYLTRANSFERASE, PUTATIVE (AFU_ORTHOLOGUE AFUA_2G01380)-RELATED"/>
    <property type="match status" value="1"/>
</dbReference>
<evidence type="ECO:0000313" key="3">
    <source>
        <dbReference type="Proteomes" id="UP000253664"/>
    </source>
</evidence>
<dbReference type="CDD" id="cd04301">
    <property type="entry name" value="NAT_SF"/>
    <property type="match status" value="1"/>
</dbReference>
<evidence type="ECO:0000313" key="2">
    <source>
        <dbReference type="EMBL" id="RCI16978.1"/>
    </source>
</evidence>
<dbReference type="InterPro" id="IPR016181">
    <property type="entry name" value="Acyl_CoA_acyltransferase"/>
</dbReference>
<dbReference type="Pfam" id="PF00583">
    <property type="entry name" value="Acetyltransf_1"/>
    <property type="match status" value="1"/>
</dbReference>